<accession>A0A5E4QIZ4</accession>
<proteinExistence type="predicted"/>
<dbReference type="Gene3D" id="3.30.40.10">
    <property type="entry name" value="Zinc/RING finger domain, C3HC4 (zinc finger)"/>
    <property type="match status" value="1"/>
</dbReference>
<reference evidence="1 2" key="1">
    <citation type="submission" date="2017-07" db="EMBL/GenBank/DDBJ databases">
        <authorList>
            <person name="Talla V."/>
            <person name="Backstrom N."/>
        </authorList>
    </citation>
    <scope>NUCLEOTIDE SEQUENCE [LARGE SCALE GENOMIC DNA]</scope>
</reference>
<protein>
    <recommendedName>
        <fullName evidence="3">PHD-type domain-containing protein</fullName>
    </recommendedName>
</protein>
<keyword evidence="2" id="KW-1185">Reference proteome</keyword>
<dbReference type="InterPro" id="IPR011011">
    <property type="entry name" value="Znf_FYVE_PHD"/>
</dbReference>
<sequence length="91" mass="10502">MKCDMCKNEVNDGVQCAGCKRNLDYSCAGISETGYRKLGPERRAVWKCPQCKLLRTYPEEKSITDAIHTTRILMEAHRNDKKVLYMVFIDL</sequence>
<evidence type="ECO:0008006" key="3">
    <source>
        <dbReference type="Google" id="ProtNLM"/>
    </source>
</evidence>
<name>A0A5E4QIZ4_9NEOP</name>
<gene>
    <name evidence="1" type="ORF">LSINAPIS_LOCUS8809</name>
</gene>
<organism evidence="1 2">
    <name type="scientific">Leptidea sinapis</name>
    <dbReference type="NCBI Taxonomy" id="189913"/>
    <lineage>
        <taxon>Eukaryota</taxon>
        <taxon>Metazoa</taxon>
        <taxon>Ecdysozoa</taxon>
        <taxon>Arthropoda</taxon>
        <taxon>Hexapoda</taxon>
        <taxon>Insecta</taxon>
        <taxon>Pterygota</taxon>
        <taxon>Neoptera</taxon>
        <taxon>Endopterygota</taxon>
        <taxon>Lepidoptera</taxon>
        <taxon>Glossata</taxon>
        <taxon>Ditrysia</taxon>
        <taxon>Papilionoidea</taxon>
        <taxon>Pieridae</taxon>
        <taxon>Dismorphiinae</taxon>
        <taxon>Leptidea</taxon>
    </lineage>
</organism>
<dbReference type="AlphaFoldDB" id="A0A5E4QIZ4"/>
<dbReference type="SUPFAM" id="SSF57903">
    <property type="entry name" value="FYVE/PHD zinc finger"/>
    <property type="match status" value="1"/>
</dbReference>
<dbReference type="InterPro" id="IPR013083">
    <property type="entry name" value="Znf_RING/FYVE/PHD"/>
</dbReference>
<dbReference type="Proteomes" id="UP000324832">
    <property type="component" value="Unassembled WGS sequence"/>
</dbReference>
<evidence type="ECO:0000313" key="2">
    <source>
        <dbReference type="Proteomes" id="UP000324832"/>
    </source>
</evidence>
<dbReference type="EMBL" id="FZQP02003222">
    <property type="protein sequence ID" value="VVC97563.1"/>
    <property type="molecule type" value="Genomic_DNA"/>
</dbReference>
<evidence type="ECO:0000313" key="1">
    <source>
        <dbReference type="EMBL" id="VVC97563.1"/>
    </source>
</evidence>